<dbReference type="Proteomes" id="UP000245670">
    <property type="component" value="Unassembled WGS sequence"/>
</dbReference>
<dbReference type="InterPro" id="IPR009023">
    <property type="entry name" value="HMG_CoA_Rdtase_NAD(P)-bd_sf"/>
</dbReference>
<comment type="catalytic activity">
    <reaction evidence="3">
        <text>(R)-mevalonate + 2 NAD(+) + CoA = (3S)-3-hydroxy-3-methylglutaryl-CoA + 2 NADH + 2 H(+)</text>
        <dbReference type="Rhea" id="RHEA:14833"/>
        <dbReference type="ChEBI" id="CHEBI:15378"/>
        <dbReference type="ChEBI" id="CHEBI:36464"/>
        <dbReference type="ChEBI" id="CHEBI:43074"/>
        <dbReference type="ChEBI" id="CHEBI:57287"/>
        <dbReference type="ChEBI" id="CHEBI:57540"/>
        <dbReference type="ChEBI" id="CHEBI:57945"/>
        <dbReference type="EC" id="1.1.1.88"/>
    </reaction>
</comment>
<dbReference type="Pfam" id="PF00368">
    <property type="entry name" value="HMG-CoA_red"/>
    <property type="match status" value="1"/>
</dbReference>
<dbReference type="InterPro" id="IPR023074">
    <property type="entry name" value="HMG_CoA_Rdtase_cat_sf"/>
</dbReference>
<dbReference type="InterPro" id="IPR023076">
    <property type="entry name" value="HMG_CoA_Rdtase_CS"/>
</dbReference>
<comment type="pathway">
    <text evidence="3">Metabolic intermediate metabolism; (R)-mevalonate degradation; (S)-3-hydroxy-3-methylglutaryl-CoA from (R)-mevalonate: step 1/1.</text>
</comment>
<dbReference type="SUPFAM" id="SSF56542">
    <property type="entry name" value="Substrate-binding domain of HMG-CoA reductase"/>
    <property type="match status" value="1"/>
</dbReference>
<comment type="similarity">
    <text evidence="1 3">Belongs to the HMG-CoA reductase family.</text>
</comment>
<gene>
    <name evidence="4" type="ORF">DIS07_01885</name>
</gene>
<dbReference type="GO" id="GO:0004420">
    <property type="term" value="F:hydroxymethylglutaryl-CoA reductase (NADPH) activity"/>
    <property type="evidence" value="ECO:0007669"/>
    <property type="project" value="InterPro"/>
</dbReference>
<dbReference type="InterPro" id="IPR034660">
    <property type="entry name" value="DinB/YfiT-like"/>
</dbReference>
<dbReference type="NCBIfam" id="TIGR00532">
    <property type="entry name" value="HMG_CoA_R_NAD"/>
    <property type="match status" value="1"/>
</dbReference>
<organism evidence="4 5">
    <name type="scientific">Polaribacter aquimarinus</name>
    <dbReference type="NCBI Taxonomy" id="2100726"/>
    <lineage>
        <taxon>Bacteria</taxon>
        <taxon>Pseudomonadati</taxon>
        <taxon>Bacteroidota</taxon>
        <taxon>Flavobacteriia</taxon>
        <taxon>Flavobacteriales</taxon>
        <taxon>Flavobacteriaceae</taxon>
    </lineage>
</organism>
<proteinExistence type="inferred from homology"/>
<comment type="caution">
    <text evidence="4">The sequence shown here is derived from an EMBL/GenBank/DDBJ whole genome shotgun (WGS) entry which is preliminary data.</text>
</comment>
<name>A0A2U2JEB9_9FLAO</name>
<dbReference type="Gene3D" id="1.10.8.660">
    <property type="match status" value="1"/>
</dbReference>
<evidence type="ECO:0000256" key="1">
    <source>
        <dbReference type="ARBA" id="ARBA00007661"/>
    </source>
</evidence>
<dbReference type="PROSITE" id="PS00066">
    <property type="entry name" value="HMG_COA_REDUCTASE_1"/>
    <property type="match status" value="1"/>
</dbReference>
<dbReference type="CDD" id="cd00644">
    <property type="entry name" value="HMG-CoA_reductase_classII"/>
    <property type="match status" value="1"/>
</dbReference>
<dbReference type="Gene3D" id="1.20.120.450">
    <property type="entry name" value="dinb family like domain"/>
    <property type="match status" value="1"/>
</dbReference>
<dbReference type="InterPro" id="IPR009029">
    <property type="entry name" value="HMG_CoA_Rdtase_sub-bd_dom_sf"/>
</dbReference>
<evidence type="ECO:0000313" key="4">
    <source>
        <dbReference type="EMBL" id="PWG06611.1"/>
    </source>
</evidence>
<evidence type="ECO:0000256" key="2">
    <source>
        <dbReference type="ARBA" id="ARBA00023002"/>
    </source>
</evidence>
<protein>
    <recommendedName>
        <fullName evidence="3">3-hydroxy-3-methylglutaryl coenzyme A reductase</fullName>
        <shortName evidence="3">HMG-CoA reductase</shortName>
        <ecNumber evidence="3">1.1.1.88</ecNumber>
    </recommendedName>
</protein>
<evidence type="ECO:0000256" key="3">
    <source>
        <dbReference type="RuleBase" id="RU361219"/>
    </source>
</evidence>
<dbReference type="RefSeq" id="WP_109403519.1">
    <property type="nucleotide sequence ID" value="NZ_QFFG01000001.1"/>
</dbReference>
<evidence type="ECO:0000313" key="5">
    <source>
        <dbReference type="Proteomes" id="UP000245670"/>
    </source>
</evidence>
<dbReference type="GO" id="GO:0015936">
    <property type="term" value="P:coenzyme A metabolic process"/>
    <property type="evidence" value="ECO:0007669"/>
    <property type="project" value="InterPro"/>
</dbReference>
<reference evidence="4 5" key="1">
    <citation type="submission" date="2018-05" db="EMBL/GenBank/DDBJ databases">
        <title>Polaribacter aquimarinus sp. nov., isolated from sediment in a sediment of sea.</title>
        <authorList>
            <person name="Lu D."/>
        </authorList>
    </citation>
    <scope>NUCLEOTIDE SEQUENCE [LARGE SCALE GENOMIC DNA]</scope>
    <source>
        <strain evidence="4 5">ZY113</strain>
    </source>
</reference>
<dbReference type="SUPFAM" id="SSF55035">
    <property type="entry name" value="NAD-binding domain of HMG-CoA reductase"/>
    <property type="match status" value="1"/>
</dbReference>
<dbReference type="EMBL" id="QFFG01000001">
    <property type="protein sequence ID" value="PWG06611.1"/>
    <property type="molecule type" value="Genomic_DNA"/>
</dbReference>
<keyword evidence="3" id="KW-0520">NAD</keyword>
<dbReference type="EC" id="1.1.1.88" evidence="3"/>
<sequence length="577" mass="65524">MTKLISGFSKLSKEEKIKWLTENYFHNQSETLDIIKQYWNIDRELQQLHDDFIENTISNFYMPFGVAPNFVINDRPYVIPMVVEESSVVAAASLVGKFWSTRGGFKTKVISTVKIGQVHFMYAGNKSDLEAYFHQNKTELFAATASITKNMEKRGGGILDIQLIDKTDKLANYYQLHVTFETKDSMGANFINSCLEAIAQEFRNDDTEIVMSILSNYVPECLVRAEVSCKVEELGGENPQKFARKFEQAVKIAEIEPYRAVTHNKGIMNGIDAVVLATGNDFRAVEAGAHAYAARDGEYSSLSHCEVKDGIFKFWIEIPLALGTVGGLTALHPMAKLSLEMLQKPSARTLMQIMAAAGLAQNFAALRALTTKGIQHGHMKMHLQNILNQLGASEAEKQEITDYFDTRTVSHSAVVTKFNQLRKSKINWIDFLNEDIVRQKLAKINTNSKPIFGKMNGQQMIEHLSSVTQIANGNWEVDVFVSDEKTARRKPFLDSENELQVGFKASFLSEEPNKLKFSSYSEAIEDLIHQVKVFEKVFEENKNRTVVHPFFGELDYEYWKKFQVKHFTHHFKQFGLV</sequence>
<dbReference type="OrthoDB" id="9764892at2"/>
<accession>A0A2U2JEB9</accession>
<dbReference type="PANTHER" id="PTHR10572:SF24">
    <property type="entry name" value="3-HYDROXY-3-METHYLGLUTARYL-COENZYME A REDUCTASE"/>
    <property type="match status" value="1"/>
</dbReference>
<dbReference type="InterPro" id="IPR002202">
    <property type="entry name" value="HMG_CoA_Rdtase"/>
</dbReference>
<dbReference type="UniPathway" id="UPA00257">
    <property type="reaction ID" value="UER00367"/>
</dbReference>
<dbReference type="InterPro" id="IPR004553">
    <property type="entry name" value="HMG_CoA_Rdtase_bac-typ"/>
</dbReference>
<keyword evidence="5" id="KW-1185">Reference proteome</keyword>
<dbReference type="GO" id="GO:0140643">
    <property type="term" value="F:hydroxymethylglutaryl-CoA reductase (NADH) activity"/>
    <property type="evidence" value="ECO:0007669"/>
    <property type="project" value="UniProtKB-EC"/>
</dbReference>
<dbReference type="PANTHER" id="PTHR10572">
    <property type="entry name" value="3-HYDROXY-3-METHYLGLUTARYL-COENZYME A REDUCTASE"/>
    <property type="match status" value="1"/>
</dbReference>
<keyword evidence="2 3" id="KW-0560">Oxidoreductase</keyword>
<dbReference type="PROSITE" id="PS50065">
    <property type="entry name" value="HMG_COA_REDUCTASE_4"/>
    <property type="match status" value="1"/>
</dbReference>
<dbReference type="AlphaFoldDB" id="A0A2U2JEB9"/>
<dbReference type="Gene3D" id="3.90.770.10">
    <property type="entry name" value="3-hydroxy-3-methylglutaryl-coenzyme A Reductase, Chain A, domain 2"/>
    <property type="match status" value="2"/>
</dbReference>